<reference evidence="1 2" key="1">
    <citation type="journal article" date="2024" name="G3 (Bethesda)">
        <title>Genome assembly of Hibiscus sabdariffa L. provides insights into metabolisms of medicinal natural products.</title>
        <authorList>
            <person name="Kim T."/>
        </authorList>
    </citation>
    <scope>NUCLEOTIDE SEQUENCE [LARGE SCALE GENOMIC DNA]</scope>
    <source>
        <strain evidence="1">TK-2024</strain>
        <tissue evidence="1">Old leaves</tissue>
    </source>
</reference>
<gene>
    <name evidence="1" type="ORF">V6N11_041857</name>
</gene>
<keyword evidence="2" id="KW-1185">Reference proteome</keyword>
<name>A0ABR2RLY1_9ROSI</name>
<proteinExistence type="predicted"/>
<comment type="caution">
    <text evidence="1">The sequence shown here is derived from an EMBL/GenBank/DDBJ whole genome shotgun (WGS) entry which is preliminary data.</text>
</comment>
<dbReference type="Proteomes" id="UP001396334">
    <property type="component" value="Unassembled WGS sequence"/>
</dbReference>
<protein>
    <recommendedName>
        <fullName evidence="3">Reverse transcriptase zinc-binding domain-containing protein</fullName>
    </recommendedName>
</protein>
<evidence type="ECO:0008006" key="3">
    <source>
        <dbReference type="Google" id="ProtNLM"/>
    </source>
</evidence>
<sequence length="159" mass="17685">MTNLERVRRGLANDSACPMCLSSHESILHMLRDCHEVAGAWKSLMSAIFLHCVLELLALLESKGLQLDNAQAAALLNGADVGHRDLPLVRTITCLHDRAWMTGIIWVPREVNLVEDSIAKFFSTINFQTIHYADPPTPLLGSRHLGAPLHQICEWRASP</sequence>
<evidence type="ECO:0000313" key="2">
    <source>
        <dbReference type="Proteomes" id="UP001396334"/>
    </source>
</evidence>
<evidence type="ECO:0000313" key="1">
    <source>
        <dbReference type="EMBL" id="KAK9013865.1"/>
    </source>
</evidence>
<accession>A0ABR2RLY1</accession>
<dbReference type="EMBL" id="JBBPBN010000022">
    <property type="protein sequence ID" value="KAK9013865.1"/>
    <property type="molecule type" value="Genomic_DNA"/>
</dbReference>
<organism evidence="1 2">
    <name type="scientific">Hibiscus sabdariffa</name>
    <name type="common">roselle</name>
    <dbReference type="NCBI Taxonomy" id="183260"/>
    <lineage>
        <taxon>Eukaryota</taxon>
        <taxon>Viridiplantae</taxon>
        <taxon>Streptophyta</taxon>
        <taxon>Embryophyta</taxon>
        <taxon>Tracheophyta</taxon>
        <taxon>Spermatophyta</taxon>
        <taxon>Magnoliopsida</taxon>
        <taxon>eudicotyledons</taxon>
        <taxon>Gunneridae</taxon>
        <taxon>Pentapetalae</taxon>
        <taxon>rosids</taxon>
        <taxon>malvids</taxon>
        <taxon>Malvales</taxon>
        <taxon>Malvaceae</taxon>
        <taxon>Malvoideae</taxon>
        <taxon>Hibiscus</taxon>
    </lineage>
</organism>